<dbReference type="RefSeq" id="WP_179423205.1">
    <property type="nucleotide sequence ID" value="NZ_JACCAB010000001.1"/>
</dbReference>
<name>A0A852WI40_9MICO</name>
<keyword evidence="4" id="KW-0238">DNA-binding</keyword>
<proteinExistence type="inferred from homology"/>
<dbReference type="NCBIfam" id="TIGR02937">
    <property type="entry name" value="sigma70-ECF"/>
    <property type="match status" value="1"/>
</dbReference>
<dbReference type="AlphaFoldDB" id="A0A852WI40"/>
<evidence type="ECO:0000256" key="5">
    <source>
        <dbReference type="ARBA" id="ARBA00023163"/>
    </source>
</evidence>
<dbReference type="GO" id="GO:0003677">
    <property type="term" value="F:DNA binding"/>
    <property type="evidence" value="ECO:0007669"/>
    <property type="project" value="UniProtKB-KW"/>
</dbReference>
<feature type="domain" description="RNA polymerase sigma factor 70 region 4 type 2" evidence="7">
    <location>
        <begin position="142"/>
        <end position="188"/>
    </location>
</feature>
<dbReference type="GO" id="GO:0016987">
    <property type="term" value="F:sigma factor activity"/>
    <property type="evidence" value="ECO:0007669"/>
    <property type="project" value="UniProtKB-KW"/>
</dbReference>
<dbReference type="GO" id="GO:0006352">
    <property type="term" value="P:DNA-templated transcription initiation"/>
    <property type="evidence" value="ECO:0007669"/>
    <property type="project" value="InterPro"/>
</dbReference>
<keyword evidence="5" id="KW-0804">Transcription</keyword>
<dbReference type="Gene3D" id="1.10.1740.10">
    <property type="match status" value="1"/>
</dbReference>
<evidence type="ECO:0000256" key="3">
    <source>
        <dbReference type="ARBA" id="ARBA00023082"/>
    </source>
</evidence>
<dbReference type="InterPro" id="IPR039425">
    <property type="entry name" value="RNA_pol_sigma-70-like"/>
</dbReference>
<dbReference type="InterPro" id="IPR013325">
    <property type="entry name" value="RNA_pol_sigma_r2"/>
</dbReference>
<dbReference type="InterPro" id="IPR013324">
    <property type="entry name" value="RNA_pol_sigma_r3/r4-like"/>
</dbReference>
<evidence type="ECO:0000259" key="7">
    <source>
        <dbReference type="Pfam" id="PF08281"/>
    </source>
</evidence>
<reference evidence="8 9" key="1">
    <citation type="submission" date="2020-07" db="EMBL/GenBank/DDBJ databases">
        <title>Sequencing the genomes of 1000 actinobacteria strains.</title>
        <authorList>
            <person name="Klenk H.-P."/>
        </authorList>
    </citation>
    <scope>NUCLEOTIDE SEQUENCE [LARGE SCALE GENOMIC DNA]</scope>
    <source>
        <strain evidence="8 9">DSM 23987</strain>
    </source>
</reference>
<dbReference type="Proteomes" id="UP000573599">
    <property type="component" value="Unassembled WGS sequence"/>
</dbReference>
<sequence length="209" mass="23604">MPEGATSRWVEDEPSTVQLIAQCRSGDRQAFSVLYERHVMPLRRYARRLASHEYAAEDLVAEAFARTWEQLCAGRGPDLAFMGYLRAVVLRLHLDHLRLQRSLIWVPDVEGAALADPDLTARIIEQTPEHLVLERLFNEHMKRALATLPQRWQSVLVLVYVENQPYAEVAAQLGLSVAGTRQLARRARLGMRQALTALAEEPSSARRGA</sequence>
<dbReference type="PANTHER" id="PTHR43133:SF8">
    <property type="entry name" value="RNA POLYMERASE SIGMA FACTOR HI_1459-RELATED"/>
    <property type="match status" value="1"/>
</dbReference>
<keyword evidence="9" id="KW-1185">Reference proteome</keyword>
<accession>A0A852WI40</accession>
<dbReference type="SUPFAM" id="SSF88946">
    <property type="entry name" value="Sigma2 domain of RNA polymerase sigma factors"/>
    <property type="match status" value="1"/>
</dbReference>
<evidence type="ECO:0000313" key="8">
    <source>
        <dbReference type="EMBL" id="NYG08638.1"/>
    </source>
</evidence>
<keyword evidence="3" id="KW-0731">Sigma factor</keyword>
<evidence type="ECO:0000259" key="6">
    <source>
        <dbReference type="Pfam" id="PF04542"/>
    </source>
</evidence>
<dbReference type="Gene3D" id="1.10.10.10">
    <property type="entry name" value="Winged helix-like DNA-binding domain superfamily/Winged helix DNA-binding domain"/>
    <property type="match status" value="1"/>
</dbReference>
<dbReference type="InterPro" id="IPR036388">
    <property type="entry name" value="WH-like_DNA-bd_sf"/>
</dbReference>
<dbReference type="SUPFAM" id="SSF88659">
    <property type="entry name" value="Sigma3 and sigma4 domains of RNA polymerase sigma factors"/>
    <property type="match status" value="1"/>
</dbReference>
<dbReference type="InterPro" id="IPR014284">
    <property type="entry name" value="RNA_pol_sigma-70_dom"/>
</dbReference>
<gene>
    <name evidence="8" type="ORF">BJ986_003125</name>
</gene>
<feature type="domain" description="RNA polymerase sigma-70 region 2" evidence="6">
    <location>
        <begin position="34"/>
        <end position="101"/>
    </location>
</feature>
<comment type="similarity">
    <text evidence="1">Belongs to the sigma-70 factor family. ECF subfamily.</text>
</comment>
<protein>
    <submittedName>
        <fullName evidence="8">RNA polymerase sigma factor (Sigma-70 family)</fullName>
    </submittedName>
</protein>
<evidence type="ECO:0000256" key="4">
    <source>
        <dbReference type="ARBA" id="ARBA00023125"/>
    </source>
</evidence>
<dbReference type="Pfam" id="PF04542">
    <property type="entry name" value="Sigma70_r2"/>
    <property type="match status" value="1"/>
</dbReference>
<dbReference type="EMBL" id="JACCAB010000001">
    <property type="protein sequence ID" value="NYG08638.1"/>
    <property type="molecule type" value="Genomic_DNA"/>
</dbReference>
<dbReference type="Pfam" id="PF08281">
    <property type="entry name" value="Sigma70_r4_2"/>
    <property type="match status" value="1"/>
</dbReference>
<dbReference type="PANTHER" id="PTHR43133">
    <property type="entry name" value="RNA POLYMERASE ECF-TYPE SIGMA FACTO"/>
    <property type="match status" value="1"/>
</dbReference>
<evidence type="ECO:0000256" key="2">
    <source>
        <dbReference type="ARBA" id="ARBA00023015"/>
    </source>
</evidence>
<keyword evidence="2" id="KW-0805">Transcription regulation</keyword>
<dbReference type="InterPro" id="IPR013249">
    <property type="entry name" value="RNA_pol_sigma70_r4_t2"/>
</dbReference>
<organism evidence="8 9">
    <name type="scientific">Pedococcus badiiscoriae</name>
    <dbReference type="NCBI Taxonomy" id="642776"/>
    <lineage>
        <taxon>Bacteria</taxon>
        <taxon>Bacillati</taxon>
        <taxon>Actinomycetota</taxon>
        <taxon>Actinomycetes</taxon>
        <taxon>Micrococcales</taxon>
        <taxon>Intrasporangiaceae</taxon>
        <taxon>Pedococcus</taxon>
    </lineage>
</organism>
<evidence type="ECO:0000256" key="1">
    <source>
        <dbReference type="ARBA" id="ARBA00010641"/>
    </source>
</evidence>
<dbReference type="InterPro" id="IPR007627">
    <property type="entry name" value="RNA_pol_sigma70_r2"/>
</dbReference>
<evidence type="ECO:0000313" key="9">
    <source>
        <dbReference type="Proteomes" id="UP000573599"/>
    </source>
</evidence>
<dbReference type="CDD" id="cd06171">
    <property type="entry name" value="Sigma70_r4"/>
    <property type="match status" value="1"/>
</dbReference>
<comment type="caution">
    <text evidence="8">The sequence shown here is derived from an EMBL/GenBank/DDBJ whole genome shotgun (WGS) entry which is preliminary data.</text>
</comment>